<name>A0ACC3C565_PYRYE</name>
<accession>A0ACC3C565</accession>
<protein>
    <submittedName>
        <fullName evidence="1">Uncharacterized protein</fullName>
    </submittedName>
</protein>
<dbReference type="EMBL" id="CM020619">
    <property type="protein sequence ID" value="KAK1865426.1"/>
    <property type="molecule type" value="Genomic_DNA"/>
</dbReference>
<evidence type="ECO:0000313" key="1">
    <source>
        <dbReference type="EMBL" id="KAK1865426.1"/>
    </source>
</evidence>
<gene>
    <name evidence="1" type="ORF">I4F81_007957</name>
</gene>
<organism evidence="1 2">
    <name type="scientific">Pyropia yezoensis</name>
    <name type="common">Susabi-nori</name>
    <name type="synonym">Porphyra yezoensis</name>
    <dbReference type="NCBI Taxonomy" id="2788"/>
    <lineage>
        <taxon>Eukaryota</taxon>
        <taxon>Rhodophyta</taxon>
        <taxon>Bangiophyceae</taxon>
        <taxon>Bangiales</taxon>
        <taxon>Bangiaceae</taxon>
        <taxon>Pyropia</taxon>
    </lineage>
</organism>
<sequence>MVVESCEATAQQLAVAGVTAVTSFHDWQPRVPSLASVAGSRESRGGGGASLLVERLCGCFLGMPRCPGARSRACTSPACAPRRLEHPPHSRLRPRRAPSQVAHQAEATSRSPSVRFPSHEAVRSRGGLPPWQRARPSFPPHDTGPPLDRTHDARCPAAPIRGWQWRGAAMRVAAVAAVVAAAAGVAAAATECSSILPFAASCDIEDGLLIVSPDPGSILAANCRGYCTASPVSIRLRPCAFCTAERCQTGYDVRGHPMVCCDEDACTAACEKPPENCRWNGDCTEWICGRTIGASPPSEGGSPLPAATTPPPAAPAPTPAPIGTPPPGIDPPPTDGAGGVPIPTAPPIGSSTTPSPTPSVGNEDDGGGFPVWAGPVIGLVGAIGAAFIGVCVKQRSGSCGQGLHVHFNRQSVRSGGVAING</sequence>
<comment type="caution">
    <text evidence="1">The sequence shown here is derived from an EMBL/GenBank/DDBJ whole genome shotgun (WGS) entry which is preliminary data.</text>
</comment>
<evidence type="ECO:0000313" key="2">
    <source>
        <dbReference type="Proteomes" id="UP000798662"/>
    </source>
</evidence>
<proteinExistence type="predicted"/>
<reference evidence="1" key="1">
    <citation type="submission" date="2019-11" db="EMBL/GenBank/DDBJ databases">
        <title>Nori genome reveals adaptations in red seaweeds to the harsh intertidal environment.</title>
        <authorList>
            <person name="Wang D."/>
            <person name="Mao Y."/>
        </authorList>
    </citation>
    <scope>NUCLEOTIDE SEQUENCE</scope>
    <source>
        <tissue evidence="1">Gametophyte</tissue>
    </source>
</reference>
<keyword evidence="2" id="KW-1185">Reference proteome</keyword>
<dbReference type="Proteomes" id="UP000798662">
    <property type="component" value="Chromosome 2"/>
</dbReference>